<keyword evidence="7" id="KW-0132">Cell division</keyword>
<feature type="compositionally biased region" description="Basic and acidic residues" evidence="11">
    <location>
        <begin position="376"/>
        <end position="387"/>
    </location>
</feature>
<dbReference type="InterPro" id="IPR022816">
    <property type="entry name" value="Condensin_barren_su2"/>
</dbReference>
<dbReference type="STRING" id="3055.A0A2K3D0Z9"/>
<evidence type="ECO:0000313" key="13">
    <source>
        <dbReference type="Proteomes" id="UP000006906"/>
    </source>
</evidence>
<dbReference type="PANTHER" id="PTHR13108:SF9">
    <property type="entry name" value="CONDENSIN COMPLEX SUBUNIT 2"/>
    <property type="match status" value="1"/>
</dbReference>
<name>A0A2K3D0Z9_CHLRE</name>
<keyword evidence="6" id="KW-0963">Cytoplasm</keyword>
<comment type="subcellular location">
    <subcellularLocation>
        <location evidence="1">Chromosome</location>
    </subcellularLocation>
    <subcellularLocation>
        <location evidence="2">Cytoplasm</location>
    </subcellularLocation>
</comment>
<feature type="compositionally biased region" description="Gly residues" evidence="11">
    <location>
        <begin position="695"/>
        <end position="717"/>
    </location>
</feature>
<evidence type="ECO:0000256" key="1">
    <source>
        <dbReference type="ARBA" id="ARBA00004286"/>
    </source>
</evidence>
<dbReference type="AlphaFoldDB" id="A0A2K3D0Z9"/>
<dbReference type="GO" id="GO:0051301">
    <property type="term" value="P:cell division"/>
    <property type="evidence" value="ECO:0007669"/>
    <property type="project" value="UniProtKB-KW"/>
</dbReference>
<dbReference type="KEGG" id="cre:CHLRE_13g589300v5"/>
<feature type="compositionally biased region" description="Gly residues" evidence="11">
    <location>
        <begin position="411"/>
        <end position="424"/>
    </location>
</feature>
<keyword evidence="5" id="KW-0158">Chromosome</keyword>
<feature type="region of interest" description="Disordered" evidence="11">
    <location>
        <begin position="126"/>
        <end position="189"/>
    </location>
</feature>
<feature type="compositionally biased region" description="Low complexity" evidence="11">
    <location>
        <begin position="388"/>
        <end position="400"/>
    </location>
</feature>
<evidence type="ECO:0000256" key="3">
    <source>
        <dbReference type="ARBA" id="ARBA00009471"/>
    </source>
</evidence>
<feature type="compositionally biased region" description="Gly residues" evidence="11">
    <location>
        <begin position="637"/>
        <end position="658"/>
    </location>
</feature>
<feature type="compositionally biased region" description="Low complexity" evidence="11">
    <location>
        <begin position="486"/>
        <end position="508"/>
    </location>
</feature>
<dbReference type="GeneID" id="5719473"/>
<keyword evidence="10" id="KW-0131">Cell cycle</keyword>
<evidence type="ECO:0000256" key="9">
    <source>
        <dbReference type="ARBA" id="ARBA00023067"/>
    </source>
</evidence>
<dbReference type="GO" id="GO:0003682">
    <property type="term" value="F:chromatin binding"/>
    <property type="evidence" value="ECO:0000318"/>
    <property type="project" value="GO_Central"/>
</dbReference>
<evidence type="ECO:0000256" key="5">
    <source>
        <dbReference type="ARBA" id="ARBA00022454"/>
    </source>
</evidence>
<feature type="region of interest" description="Disordered" evidence="11">
    <location>
        <begin position="371"/>
        <end position="530"/>
    </location>
</feature>
<dbReference type="RefSeq" id="XP_042917702.1">
    <property type="nucleotide sequence ID" value="XM_043069727.1"/>
</dbReference>
<evidence type="ECO:0000313" key="12">
    <source>
        <dbReference type="EMBL" id="PNW74202.1"/>
    </source>
</evidence>
<dbReference type="PANTHER" id="PTHR13108">
    <property type="entry name" value="CONDENSIN COMPLEX SUBUNIT 2"/>
    <property type="match status" value="1"/>
</dbReference>
<keyword evidence="9" id="KW-0226">DNA condensation</keyword>
<sequence>MADMEVDDHDVAHDQERKRRAVEKLNRGIVYVNIAQPAARPELTVAQATKIITEATDALQGNKKINAQNAFDIETADALVTLVFRDKDHRDEDYFVRNGQGLDTAMRVWGYRIDNVYNQAYQVLGSKKSSKADEDDDDADGGDQQGRTKADGEEGEEAAEGGEEGEGKRAKKRGSTSTDPASTLVSQNDLRTRVKEATFDADPVFINTSRMIDENSPQGLLLHNLPALKNFNIVFDASAKPTELLAWKAEDGAAVTGTVDLSGLAAALAGLATAAQRLLHPGLDKLYALLQPQANLPGAAAAAAVDPIAMLARAKAENVRATVRGHRNAAAADLLQQVEDAMDMDVDMDAGGGGGGGVDDDDAMMDAMEEMEDAGEERGFDEGEPRRQSQSQQPSQSQRSAAWGDATGGDDVSGGGGDSGGAYGDDGYESPGYGGAADGGGDDGGDDFVSALETQDGQGGGGSDDESVLLSLLSGRAGGSQGGAGTASAAGGAASSQRSSWWRPSAARKTATGANSAGRRPRVQKEKPEEVPIDFAVWADPAEEVEVTQVELRDFSYKTKRRARPLPQRAAPAQPELLQQLTSTVVYLDQLAFPRAGAGAAATCADAWAAVLLAAKQRGKEREQQRRAQQQQQQLQAGGGGPAQSFAGGEGGGAGFEGAGADDYGSGGNGAGYDDFDHGGDSGGGYGGDDDDDGGGAGGGGGFGFEPLGGGAGGGAGQPTWEQLLEPPRRVQRLAVKFDKSAGVADVASLKRNLEHSLKHLAVSGAMKQQPRAAAASPGGMLSFQEVLDQVGALVTSAAAAVPAGTTPGKQQQQRAAGSSLAGVSTHLAFICLLHLANEKSLALGNGGNMDALHITSLGELAAGSSGV</sequence>
<dbReference type="GO" id="GO:0005737">
    <property type="term" value="C:cytoplasm"/>
    <property type="evidence" value="ECO:0007669"/>
    <property type="project" value="UniProtKB-SubCell"/>
</dbReference>
<gene>
    <name evidence="12" type="ORF">CHLRE_13g589300v5</name>
</gene>
<dbReference type="OMA" id="QKAYTQD"/>
<dbReference type="FunCoup" id="A0A2K3D0Z9">
    <property type="interactions" value="1188"/>
</dbReference>
<dbReference type="OrthoDB" id="362021at2759"/>
<dbReference type="GO" id="GO:0007076">
    <property type="term" value="P:mitotic chromosome condensation"/>
    <property type="evidence" value="ECO:0000318"/>
    <property type="project" value="GO_Central"/>
</dbReference>
<keyword evidence="13" id="KW-1185">Reference proteome</keyword>
<feature type="compositionally biased region" description="Acidic residues" evidence="11">
    <location>
        <begin position="153"/>
        <end position="164"/>
    </location>
</feature>
<feature type="compositionally biased region" description="Gly residues" evidence="11">
    <location>
        <begin position="476"/>
        <end position="485"/>
    </location>
</feature>
<evidence type="ECO:0000256" key="7">
    <source>
        <dbReference type="ARBA" id="ARBA00022618"/>
    </source>
</evidence>
<dbReference type="ExpressionAtlas" id="A0A2K3D0Z9">
    <property type="expression patterns" value="baseline and differential"/>
</dbReference>
<evidence type="ECO:0000256" key="6">
    <source>
        <dbReference type="ARBA" id="ARBA00022490"/>
    </source>
</evidence>
<feature type="compositionally biased region" description="Polar residues" evidence="11">
    <location>
        <begin position="175"/>
        <end position="189"/>
    </location>
</feature>
<dbReference type="Pfam" id="PF05786">
    <property type="entry name" value="Cnd2"/>
    <property type="match status" value="1"/>
</dbReference>
<dbReference type="InParanoid" id="A0A2K3D0Z9"/>
<dbReference type="Gramene" id="PNW74202">
    <property type="protein sequence ID" value="PNW74202"/>
    <property type="gene ID" value="CHLRE_13g589300v5"/>
</dbReference>
<comment type="similarity">
    <text evidence="3">Belongs to the CND2 (condensin subunit 2) family.</text>
</comment>
<protein>
    <recommendedName>
        <fullName evidence="4">Condensin complex subunit 2</fullName>
    </recommendedName>
</protein>
<organism evidence="12 13">
    <name type="scientific">Chlamydomonas reinhardtii</name>
    <name type="common">Chlamydomonas smithii</name>
    <dbReference type="NCBI Taxonomy" id="3055"/>
    <lineage>
        <taxon>Eukaryota</taxon>
        <taxon>Viridiplantae</taxon>
        <taxon>Chlorophyta</taxon>
        <taxon>core chlorophytes</taxon>
        <taxon>Chlorophyceae</taxon>
        <taxon>CS clade</taxon>
        <taxon>Chlamydomonadales</taxon>
        <taxon>Chlamydomonadaceae</taxon>
        <taxon>Chlamydomonas</taxon>
    </lineage>
</organism>
<proteinExistence type="inferred from homology"/>
<keyword evidence="8" id="KW-0498">Mitosis</keyword>
<evidence type="ECO:0000256" key="8">
    <source>
        <dbReference type="ARBA" id="ARBA00022776"/>
    </source>
</evidence>
<reference evidence="12 13" key="1">
    <citation type="journal article" date="2007" name="Science">
        <title>The Chlamydomonas genome reveals the evolution of key animal and plant functions.</title>
        <authorList>
            <person name="Merchant S.S."/>
            <person name="Prochnik S.E."/>
            <person name="Vallon O."/>
            <person name="Harris E.H."/>
            <person name="Karpowicz S.J."/>
            <person name="Witman G.B."/>
            <person name="Terry A."/>
            <person name="Salamov A."/>
            <person name="Fritz-Laylin L.K."/>
            <person name="Marechal-Drouard L."/>
            <person name="Marshall W.F."/>
            <person name="Qu L.H."/>
            <person name="Nelson D.R."/>
            <person name="Sanderfoot A.A."/>
            <person name="Spalding M.H."/>
            <person name="Kapitonov V.V."/>
            <person name="Ren Q."/>
            <person name="Ferris P."/>
            <person name="Lindquist E."/>
            <person name="Shapiro H."/>
            <person name="Lucas S.M."/>
            <person name="Grimwood J."/>
            <person name="Schmutz J."/>
            <person name="Cardol P."/>
            <person name="Cerutti H."/>
            <person name="Chanfreau G."/>
            <person name="Chen C.L."/>
            <person name="Cognat V."/>
            <person name="Croft M.T."/>
            <person name="Dent R."/>
            <person name="Dutcher S."/>
            <person name="Fernandez E."/>
            <person name="Fukuzawa H."/>
            <person name="Gonzalez-Ballester D."/>
            <person name="Gonzalez-Halphen D."/>
            <person name="Hallmann A."/>
            <person name="Hanikenne M."/>
            <person name="Hippler M."/>
            <person name="Inwood W."/>
            <person name="Jabbari K."/>
            <person name="Kalanon M."/>
            <person name="Kuras R."/>
            <person name="Lefebvre P.A."/>
            <person name="Lemaire S.D."/>
            <person name="Lobanov A.V."/>
            <person name="Lohr M."/>
            <person name="Manuell A."/>
            <person name="Meier I."/>
            <person name="Mets L."/>
            <person name="Mittag M."/>
            <person name="Mittelmeier T."/>
            <person name="Moroney J.V."/>
            <person name="Moseley J."/>
            <person name="Napoli C."/>
            <person name="Nedelcu A.M."/>
            <person name="Niyogi K."/>
            <person name="Novoselov S.V."/>
            <person name="Paulsen I.T."/>
            <person name="Pazour G."/>
            <person name="Purton S."/>
            <person name="Ral J.P."/>
            <person name="Riano-Pachon D.M."/>
            <person name="Riekhof W."/>
            <person name="Rymarquis L."/>
            <person name="Schroda M."/>
            <person name="Stern D."/>
            <person name="Umen J."/>
            <person name="Willows R."/>
            <person name="Wilson N."/>
            <person name="Zimmer S.L."/>
            <person name="Allmer J."/>
            <person name="Balk J."/>
            <person name="Bisova K."/>
            <person name="Chen C.J."/>
            <person name="Elias M."/>
            <person name="Gendler K."/>
            <person name="Hauser C."/>
            <person name="Lamb M.R."/>
            <person name="Ledford H."/>
            <person name="Long J.C."/>
            <person name="Minagawa J."/>
            <person name="Page M.D."/>
            <person name="Pan J."/>
            <person name="Pootakham W."/>
            <person name="Roje S."/>
            <person name="Rose A."/>
            <person name="Stahlberg E."/>
            <person name="Terauchi A.M."/>
            <person name="Yang P."/>
            <person name="Ball S."/>
            <person name="Bowler C."/>
            <person name="Dieckmann C.L."/>
            <person name="Gladyshev V.N."/>
            <person name="Green P."/>
            <person name="Jorgensen R."/>
            <person name="Mayfield S."/>
            <person name="Mueller-Roeber B."/>
            <person name="Rajamani S."/>
            <person name="Sayre R.T."/>
            <person name="Brokstein P."/>
            <person name="Dubchak I."/>
            <person name="Goodstein D."/>
            <person name="Hornick L."/>
            <person name="Huang Y.W."/>
            <person name="Jhaveri J."/>
            <person name="Luo Y."/>
            <person name="Martinez D."/>
            <person name="Ngau W.C."/>
            <person name="Otillar B."/>
            <person name="Poliakov A."/>
            <person name="Porter A."/>
            <person name="Szajkowski L."/>
            <person name="Werner G."/>
            <person name="Zhou K."/>
            <person name="Grigoriev I.V."/>
            <person name="Rokhsar D.S."/>
            <person name="Grossman A.R."/>
        </authorList>
    </citation>
    <scope>NUCLEOTIDE SEQUENCE [LARGE SCALE GENOMIC DNA]</scope>
    <source>
        <strain evidence="13">CC-503</strain>
    </source>
</reference>
<evidence type="ECO:0000256" key="4">
    <source>
        <dbReference type="ARBA" id="ARBA00016065"/>
    </source>
</evidence>
<evidence type="ECO:0000256" key="10">
    <source>
        <dbReference type="ARBA" id="ARBA00023306"/>
    </source>
</evidence>
<accession>A0A2K3D0Z9</accession>
<evidence type="ECO:0000256" key="2">
    <source>
        <dbReference type="ARBA" id="ARBA00004496"/>
    </source>
</evidence>
<dbReference type="Proteomes" id="UP000006906">
    <property type="component" value="Chromosome 13"/>
</dbReference>
<dbReference type="GO" id="GO:0000796">
    <property type="term" value="C:condensin complex"/>
    <property type="evidence" value="ECO:0000318"/>
    <property type="project" value="GO_Central"/>
</dbReference>
<dbReference type="EMBL" id="CM008974">
    <property type="protein sequence ID" value="PNW74202.1"/>
    <property type="molecule type" value="Genomic_DNA"/>
</dbReference>
<evidence type="ECO:0000256" key="11">
    <source>
        <dbReference type="SAM" id="MobiDB-lite"/>
    </source>
</evidence>
<feature type="region of interest" description="Disordered" evidence="11">
    <location>
        <begin position="621"/>
        <end position="721"/>
    </location>
</feature>
<feature type="compositionally biased region" description="Low complexity" evidence="11">
    <location>
        <begin position="627"/>
        <end position="636"/>
    </location>
</feature>